<reference evidence="3" key="2">
    <citation type="submission" date="2015-01" db="EMBL/GenBank/DDBJ databases">
        <title>Evolutionary Origins and Diversification of the Mycorrhizal Mutualists.</title>
        <authorList>
            <consortium name="DOE Joint Genome Institute"/>
            <consortium name="Mycorrhizal Genomics Consortium"/>
            <person name="Kohler A."/>
            <person name="Kuo A."/>
            <person name="Nagy L.G."/>
            <person name="Floudas D."/>
            <person name="Copeland A."/>
            <person name="Barry K.W."/>
            <person name="Cichocki N."/>
            <person name="Veneault-Fourrey C."/>
            <person name="LaButti K."/>
            <person name="Lindquist E.A."/>
            <person name="Lipzen A."/>
            <person name="Lundell T."/>
            <person name="Morin E."/>
            <person name="Murat C."/>
            <person name="Riley R."/>
            <person name="Ohm R."/>
            <person name="Sun H."/>
            <person name="Tunlid A."/>
            <person name="Henrissat B."/>
            <person name="Grigoriev I.V."/>
            <person name="Hibbett D.S."/>
            <person name="Martin F."/>
        </authorList>
    </citation>
    <scope>NUCLEOTIDE SEQUENCE [LARGE SCALE GENOMIC DNA]</scope>
    <source>
        <strain evidence="3">Marx 270</strain>
    </source>
</reference>
<protein>
    <submittedName>
        <fullName evidence="2">Uncharacterized protein</fullName>
    </submittedName>
</protein>
<accession>A0A0C3JIP5</accession>
<evidence type="ECO:0000313" key="3">
    <source>
        <dbReference type="Proteomes" id="UP000054217"/>
    </source>
</evidence>
<evidence type="ECO:0000313" key="2">
    <source>
        <dbReference type="EMBL" id="KIO08978.1"/>
    </source>
</evidence>
<name>A0A0C3JIP5_PISTI</name>
<reference evidence="2 3" key="1">
    <citation type="submission" date="2014-04" db="EMBL/GenBank/DDBJ databases">
        <authorList>
            <consortium name="DOE Joint Genome Institute"/>
            <person name="Kuo A."/>
            <person name="Kohler A."/>
            <person name="Costa M.D."/>
            <person name="Nagy L.G."/>
            <person name="Floudas D."/>
            <person name="Copeland A."/>
            <person name="Barry K.W."/>
            <person name="Cichocki N."/>
            <person name="Veneault-Fourrey C."/>
            <person name="LaButti K."/>
            <person name="Lindquist E.A."/>
            <person name="Lipzen A."/>
            <person name="Lundell T."/>
            <person name="Morin E."/>
            <person name="Murat C."/>
            <person name="Sun H."/>
            <person name="Tunlid A."/>
            <person name="Henrissat B."/>
            <person name="Grigoriev I.V."/>
            <person name="Hibbett D.S."/>
            <person name="Martin F."/>
            <person name="Nordberg H.P."/>
            <person name="Cantor M.N."/>
            <person name="Hua S.X."/>
        </authorList>
    </citation>
    <scope>NUCLEOTIDE SEQUENCE [LARGE SCALE GENOMIC DNA]</scope>
    <source>
        <strain evidence="2 3">Marx 270</strain>
    </source>
</reference>
<feature type="region of interest" description="Disordered" evidence="1">
    <location>
        <begin position="1"/>
        <end position="20"/>
    </location>
</feature>
<dbReference type="Proteomes" id="UP000054217">
    <property type="component" value="Unassembled WGS sequence"/>
</dbReference>
<gene>
    <name evidence="2" type="ORF">M404DRAFT_302870</name>
</gene>
<keyword evidence="3" id="KW-1185">Reference proteome</keyword>
<proteinExistence type="predicted"/>
<dbReference type="EMBL" id="KN831955">
    <property type="protein sequence ID" value="KIO08978.1"/>
    <property type="molecule type" value="Genomic_DNA"/>
</dbReference>
<dbReference type="AlphaFoldDB" id="A0A0C3JIP5"/>
<feature type="compositionally biased region" description="Polar residues" evidence="1">
    <location>
        <begin position="1"/>
        <end position="16"/>
    </location>
</feature>
<evidence type="ECO:0000256" key="1">
    <source>
        <dbReference type="SAM" id="MobiDB-lite"/>
    </source>
</evidence>
<dbReference type="InParanoid" id="A0A0C3JIP5"/>
<sequence length="79" mass="9101">MGRGTTSCTEASQERNSGCPPWREWADRIVSKSTRHRYIYPIGAISHRRAWVRVSTGGLMRIRGFDCSGRRRPPRLISR</sequence>
<dbReference type="HOGENOM" id="CLU_2606955_0_0_1"/>
<organism evidence="2 3">
    <name type="scientific">Pisolithus tinctorius Marx 270</name>
    <dbReference type="NCBI Taxonomy" id="870435"/>
    <lineage>
        <taxon>Eukaryota</taxon>
        <taxon>Fungi</taxon>
        <taxon>Dikarya</taxon>
        <taxon>Basidiomycota</taxon>
        <taxon>Agaricomycotina</taxon>
        <taxon>Agaricomycetes</taxon>
        <taxon>Agaricomycetidae</taxon>
        <taxon>Boletales</taxon>
        <taxon>Sclerodermatineae</taxon>
        <taxon>Pisolithaceae</taxon>
        <taxon>Pisolithus</taxon>
    </lineage>
</organism>